<evidence type="ECO:0000256" key="1">
    <source>
        <dbReference type="ARBA" id="ARBA00002264"/>
    </source>
</evidence>
<evidence type="ECO:0000256" key="10">
    <source>
        <dbReference type="ARBA" id="ARBA00041109"/>
    </source>
</evidence>
<evidence type="ECO:0000256" key="9">
    <source>
        <dbReference type="ARBA" id="ARBA00023136"/>
    </source>
</evidence>
<evidence type="ECO:0000259" key="12">
    <source>
        <dbReference type="PROSITE" id="PS50928"/>
    </source>
</evidence>
<dbReference type="InterPro" id="IPR035906">
    <property type="entry name" value="MetI-like_sf"/>
</dbReference>
<comment type="caution">
    <text evidence="13">The sequence shown here is derived from an EMBL/GenBank/DDBJ whole genome shotgun (WGS) entry which is preliminary data.</text>
</comment>
<dbReference type="PANTHER" id="PTHR32243:SF50">
    <property type="entry name" value="MALTOSE_MALTODEXTRIN TRANSPORT SYSTEM PERMEASE PROTEIN MALG"/>
    <property type="match status" value="1"/>
</dbReference>
<keyword evidence="4 11" id="KW-0813">Transport</keyword>
<protein>
    <recommendedName>
        <fullName evidence="10">Maltose/maltodextrin transport system permease protein MalG</fullName>
    </recommendedName>
</protein>
<feature type="transmembrane region" description="Helical" evidence="11">
    <location>
        <begin position="18"/>
        <end position="39"/>
    </location>
</feature>
<evidence type="ECO:0000313" key="13">
    <source>
        <dbReference type="EMBL" id="MBQ0933829.1"/>
    </source>
</evidence>
<keyword evidence="6" id="KW-0762">Sugar transport</keyword>
<keyword evidence="9 11" id="KW-0472">Membrane</keyword>
<feature type="transmembrane region" description="Helical" evidence="11">
    <location>
        <begin position="202"/>
        <end position="228"/>
    </location>
</feature>
<evidence type="ECO:0000256" key="3">
    <source>
        <dbReference type="ARBA" id="ARBA00009047"/>
    </source>
</evidence>
<keyword evidence="8 11" id="KW-1133">Transmembrane helix</keyword>
<evidence type="ECO:0000256" key="6">
    <source>
        <dbReference type="ARBA" id="ARBA00022597"/>
    </source>
</evidence>
<comment type="function">
    <text evidence="1">Part of the ABC transporter complex MalEFGK involved in maltose/maltodextrin import. Probably responsible for the translocation of the substrate across the membrane.</text>
</comment>
<dbReference type="RefSeq" id="WP_210805162.1">
    <property type="nucleotide sequence ID" value="NZ_JAGQDG010000001.1"/>
</dbReference>
<dbReference type="Proteomes" id="UP000672097">
    <property type="component" value="Unassembled WGS sequence"/>
</dbReference>
<dbReference type="EMBL" id="JAGQDG010000001">
    <property type="protein sequence ID" value="MBQ0933829.1"/>
    <property type="molecule type" value="Genomic_DNA"/>
</dbReference>
<proteinExistence type="inferred from homology"/>
<dbReference type="Pfam" id="PF00528">
    <property type="entry name" value="BPD_transp_1"/>
    <property type="match status" value="1"/>
</dbReference>
<dbReference type="PANTHER" id="PTHR32243">
    <property type="entry name" value="MALTOSE TRANSPORT SYSTEM PERMEASE-RELATED"/>
    <property type="match status" value="1"/>
</dbReference>
<gene>
    <name evidence="13" type="primary">malG</name>
    <name evidence="13" type="ORF">KAK11_00715</name>
</gene>
<feature type="transmembrane region" description="Helical" evidence="11">
    <location>
        <begin position="164"/>
        <end position="181"/>
    </location>
</feature>
<evidence type="ECO:0000256" key="8">
    <source>
        <dbReference type="ARBA" id="ARBA00022989"/>
    </source>
</evidence>
<evidence type="ECO:0000256" key="7">
    <source>
        <dbReference type="ARBA" id="ARBA00022692"/>
    </source>
</evidence>
<comment type="similarity">
    <text evidence="3">Belongs to the binding-protein-dependent transport system permease family. MalFG subfamily.</text>
</comment>
<evidence type="ECO:0000256" key="5">
    <source>
        <dbReference type="ARBA" id="ARBA00022475"/>
    </source>
</evidence>
<accession>A0ABS5DRR2</accession>
<dbReference type="InterPro" id="IPR050901">
    <property type="entry name" value="BP-dep_ABC_trans_perm"/>
</dbReference>
<dbReference type="PROSITE" id="PS50928">
    <property type="entry name" value="ABC_TM1"/>
    <property type="match status" value="1"/>
</dbReference>
<feature type="transmembrane region" description="Helical" evidence="11">
    <location>
        <begin position="263"/>
        <end position="281"/>
    </location>
</feature>
<evidence type="ECO:0000313" key="14">
    <source>
        <dbReference type="Proteomes" id="UP000672097"/>
    </source>
</evidence>
<dbReference type="SUPFAM" id="SSF161098">
    <property type="entry name" value="MetI-like"/>
    <property type="match status" value="1"/>
</dbReference>
<feature type="transmembrane region" description="Helical" evidence="11">
    <location>
        <begin position="122"/>
        <end position="144"/>
    </location>
</feature>
<comment type="subcellular location">
    <subcellularLocation>
        <location evidence="2 11">Cell membrane</location>
        <topology evidence="2 11">Multi-pass membrane protein</topology>
    </subcellularLocation>
</comment>
<dbReference type="Gene3D" id="1.10.3720.10">
    <property type="entry name" value="MetI-like"/>
    <property type="match status" value="1"/>
</dbReference>
<dbReference type="NCBIfam" id="NF008231">
    <property type="entry name" value="PRK10998.1"/>
    <property type="match status" value="1"/>
</dbReference>
<evidence type="ECO:0000256" key="11">
    <source>
        <dbReference type="RuleBase" id="RU363032"/>
    </source>
</evidence>
<keyword evidence="14" id="KW-1185">Reference proteome</keyword>
<dbReference type="CDD" id="cd06261">
    <property type="entry name" value="TM_PBP2"/>
    <property type="match status" value="1"/>
</dbReference>
<evidence type="ECO:0000256" key="4">
    <source>
        <dbReference type="ARBA" id="ARBA00022448"/>
    </source>
</evidence>
<dbReference type="InterPro" id="IPR000515">
    <property type="entry name" value="MetI-like"/>
</dbReference>
<reference evidence="13 14" key="1">
    <citation type="submission" date="2021-04" db="EMBL/GenBank/DDBJ databases">
        <title>The genome sequence of type strain Ideonella paludis KCTC 32238.</title>
        <authorList>
            <person name="Liu Y."/>
        </authorList>
    </citation>
    <scope>NUCLEOTIDE SEQUENCE [LARGE SCALE GENOMIC DNA]</scope>
    <source>
        <strain evidence="13 14">KCTC 32238</strain>
    </source>
</reference>
<name>A0ABS5DRR2_9BURK</name>
<organism evidence="13 14">
    <name type="scientific">Ideonella paludis</name>
    <dbReference type="NCBI Taxonomy" id="1233411"/>
    <lineage>
        <taxon>Bacteria</taxon>
        <taxon>Pseudomonadati</taxon>
        <taxon>Pseudomonadota</taxon>
        <taxon>Betaproteobacteria</taxon>
        <taxon>Burkholderiales</taxon>
        <taxon>Sphaerotilaceae</taxon>
        <taxon>Ideonella</taxon>
    </lineage>
</organism>
<keyword evidence="5" id="KW-1003">Cell membrane</keyword>
<sequence length="296" mass="32283">MAIVQAPSQRWRKLAAHLFLLSLCAVVVFPFLVVVSVSLRPGNFASGSLIPDSISLEHWRYVLGFSFMGPDGRMVEPDLPVLRWLWNSVKVALFSGAVTLLLSTTAAYALARMTFTGRRQLLTGLMLMQMFPAVLALVAIYAIFDRLGQAFPALGLNTHASLVLAYSGGIAMHVWTIKGYFDTIPAEMEEAARVDGATVWQTFWRVLLPMALPILAVVFLLAFIGAIIEYPVASVLLSQQDQLTLAVGAKLFVQEHNFRWGDFAAAALLSGLPITVMFLLAQRWMISGLAAGGVKG</sequence>
<feature type="domain" description="ABC transmembrane type-1" evidence="12">
    <location>
        <begin position="85"/>
        <end position="281"/>
    </location>
</feature>
<evidence type="ECO:0000256" key="2">
    <source>
        <dbReference type="ARBA" id="ARBA00004651"/>
    </source>
</evidence>
<keyword evidence="7 11" id="KW-0812">Transmembrane</keyword>
<feature type="transmembrane region" description="Helical" evidence="11">
    <location>
        <begin position="91"/>
        <end position="110"/>
    </location>
</feature>